<sequence length="126" mass="14022">MTARPAVRVRRIYEEPAADDGARVLVDRIWPRGVSKAAAKLDEWCRQIAPSTQLRQWYGHDPDRFAEFTARYHRELADTEHAQALDRLRDTAVERGLTLLTATKDPGISAAAVLAELLGAASGVER</sequence>
<protein>
    <submittedName>
        <fullName evidence="1">DUF488 family protein</fullName>
    </submittedName>
</protein>
<dbReference type="InterPro" id="IPR052552">
    <property type="entry name" value="YeaO-like"/>
</dbReference>
<reference evidence="2" key="1">
    <citation type="journal article" date="2019" name="Int. J. Syst. Evol. Microbiol.">
        <title>The Global Catalogue of Microorganisms (GCM) 10K type strain sequencing project: providing services to taxonomists for standard genome sequencing and annotation.</title>
        <authorList>
            <consortium name="The Broad Institute Genomics Platform"/>
            <consortium name="The Broad Institute Genome Sequencing Center for Infectious Disease"/>
            <person name="Wu L."/>
            <person name="Ma J."/>
        </authorList>
    </citation>
    <scope>NUCLEOTIDE SEQUENCE [LARGE SCALE GENOMIC DNA]</scope>
    <source>
        <strain evidence="2">JCM 18298</strain>
    </source>
</reference>
<proteinExistence type="predicted"/>
<dbReference type="PANTHER" id="PTHR36849:SF1">
    <property type="entry name" value="CYTOPLASMIC PROTEIN"/>
    <property type="match status" value="1"/>
</dbReference>
<name>A0ABP9K2C4_9NOCA</name>
<gene>
    <name evidence="1" type="ORF">GCM10023318_19370</name>
</gene>
<organism evidence="1 2">
    <name type="scientific">Nocardia callitridis</name>
    <dbReference type="NCBI Taxonomy" id="648753"/>
    <lineage>
        <taxon>Bacteria</taxon>
        <taxon>Bacillati</taxon>
        <taxon>Actinomycetota</taxon>
        <taxon>Actinomycetes</taxon>
        <taxon>Mycobacteriales</taxon>
        <taxon>Nocardiaceae</taxon>
        <taxon>Nocardia</taxon>
    </lineage>
</organism>
<evidence type="ECO:0000313" key="2">
    <source>
        <dbReference type="Proteomes" id="UP001500603"/>
    </source>
</evidence>
<dbReference type="RefSeq" id="WP_345494897.1">
    <property type="nucleotide sequence ID" value="NZ_BAABJM010000002.1"/>
</dbReference>
<keyword evidence="2" id="KW-1185">Reference proteome</keyword>
<evidence type="ECO:0000313" key="1">
    <source>
        <dbReference type="EMBL" id="GAA5049874.1"/>
    </source>
</evidence>
<dbReference type="Proteomes" id="UP001500603">
    <property type="component" value="Unassembled WGS sequence"/>
</dbReference>
<comment type="caution">
    <text evidence="1">The sequence shown here is derived from an EMBL/GenBank/DDBJ whole genome shotgun (WGS) entry which is preliminary data.</text>
</comment>
<dbReference type="EMBL" id="BAABJM010000002">
    <property type="protein sequence ID" value="GAA5049874.1"/>
    <property type="molecule type" value="Genomic_DNA"/>
</dbReference>
<dbReference type="Pfam" id="PF22752">
    <property type="entry name" value="DUF488-N3i"/>
    <property type="match status" value="1"/>
</dbReference>
<dbReference type="PANTHER" id="PTHR36849">
    <property type="entry name" value="CYTOPLASMIC PROTEIN-RELATED"/>
    <property type="match status" value="1"/>
</dbReference>
<accession>A0ABP9K2C4</accession>